<dbReference type="Proteomes" id="UP000507470">
    <property type="component" value="Unassembled WGS sequence"/>
</dbReference>
<feature type="region of interest" description="Disordered" evidence="1">
    <location>
        <begin position="110"/>
        <end position="131"/>
    </location>
</feature>
<keyword evidence="3" id="KW-1185">Reference proteome</keyword>
<evidence type="ECO:0000313" key="2">
    <source>
        <dbReference type="EMBL" id="CAC5417329.1"/>
    </source>
</evidence>
<accession>A0A6J8E945</accession>
<evidence type="ECO:0000313" key="3">
    <source>
        <dbReference type="Proteomes" id="UP000507470"/>
    </source>
</evidence>
<gene>
    <name evidence="2" type="ORF">MCOR_49842</name>
</gene>
<protein>
    <submittedName>
        <fullName evidence="2">Uncharacterized protein</fullName>
    </submittedName>
</protein>
<proteinExistence type="predicted"/>
<reference evidence="2 3" key="1">
    <citation type="submission" date="2020-06" db="EMBL/GenBank/DDBJ databases">
        <authorList>
            <person name="Li R."/>
            <person name="Bekaert M."/>
        </authorList>
    </citation>
    <scope>NUCLEOTIDE SEQUENCE [LARGE SCALE GENOMIC DNA]</scope>
    <source>
        <strain evidence="3">wild</strain>
    </source>
</reference>
<organism evidence="2 3">
    <name type="scientific">Mytilus coruscus</name>
    <name type="common">Sea mussel</name>
    <dbReference type="NCBI Taxonomy" id="42192"/>
    <lineage>
        <taxon>Eukaryota</taxon>
        <taxon>Metazoa</taxon>
        <taxon>Spiralia</taxon>
        <taxon>Lophotrochozoa</taxon>
        <taxon>Mollusca</taxon>
        <taxon>Bivalvia</taxon>
        <taxon>Autobranchia</taxon>
        <taxon>Pteriomorphia</taxon>
        <taxon>Mytilida</taxon>
        <taxon>Mytiloidea</taxon>
        <taxon>Mytilidae</taxon>
        <taxon>Mytilinae</taxon>
        <taxon>Mytilus</taxon>
    </lineage>
</organism>
<dbReference type="AlphaFoldDB" id="A0A6J8E945"/>
<name>A0A6J8E945_MYTCO</name>
<evidence type="ECO:0000256" key="1">
    <source>
        <dbReference type="SAM" id="MobiDB-lite"/>
    </source>
</evidence>
<sequence length="495" mass="57291">MPETQQRPTYSYTNTTMPEIQQCPNYSYTSTTMPEIQQRPNYSYTSITMPEIQQRPNFSYTSTTMPEIRQRPNYSYTSTTMPEIQQRPNYLQYQNNSTISNWLPRQQYSGTQQQHSGLQNFENSKQDNGRRTRVPFYNGRDPWNAYMQFELIAKINRWDIDTKAINEAKNDVEIRKVGGKRYITEERLTQFERGMKIPSPLRVETVGQVTAHERLEKFINTVEMKNKMTIDYMYDDDEFVILNQDLSLNLLFEETEEVQKSAPCEVSGCAKPSHEIEENISIDRGTAATITVPLVNNEVKAESVIGTGVGVTLLKEGLYLKKLNTIPVNAEIVIAGEGENGEGKIDILPDHENKGEIKIDIRRCGQSTVFNIKIPESLVLSSEIVQISNVVNDGIQTNRAKIQMMPEILEDRYIHVIHVRNSKNLANEVKSRQLLLIDKDEIVAPKTELDQMLRGELENTEHITKDILRDWRKKKKRAEEDTRRMDIMKDLRKKK</sequence>
<dbReference type="EMBL" id="CACVKT020008735">
    <property type="protein sequence ID" value="CAC5417329.1"/>
    <property type="molecule type" value="Genomic_DNA"/>
</dbReference>
<feature type="compositionally biased region" description="Polar residues" evidence="1">
    <location>
        <begin position="110"/>
        <end position="123"/>
    </location>
</feature>